<evidence type="ECO:0000256" key="1">
    <source>
        <dbReference type="SAM" id="MobiDB-lite"/>
    </source>
</evidence>
<name>A0ABR4BMB7_9LECA</name>
<feature type="compositionally biased region" description="Polar residues" evidence="1">
    <location>
        <begin position="178"/>
        <end position="189"/>
    </location>
</feature>
<organism evidence="3 4">
    <name type="scientific">Lepraria finkii</name>
    <dbReference type="NCBI Taxonomy" id="1340010"/>
    <lineage>
        <taxon>Eukaryota</taxon>
        <taxon>Fungi</taxon>
        <taxon>Dikarya</taxon>
        <taxon>Ascomycota</taxon>
        <taxon>Pezizomycotina</taxon>
        <taxon>Lecanoromycetes</taxon>
        <taxon>OSLEUM clade</taxon>
        <taxon>Lecanoromycetidae</taxon>
        <taxon>Lecanorales</taxon>
        <taxon>Lecanorineae</taxon>
        <taxon>Stereocaulaceae</taxon>
        <taxon>Lepraria</taxon>
    </lineage>
</organism>
<gene>
    <name evidence="3" type="ORF">ABVK25_000236</name>
</gene>
<keyword evidence="2" id="KW-1133">Transmembrane helix</keyword>
<comment type="caution">
    <text evidence="3">The sequence shown here is derived from an EMBL/GenBank/DDBJ whole genome shotgun (WGS) entry which is preliminary data.</text>
</comment>
<feature type="region of interest" description="Disordered" evidence="1">
    <location>
        <begin position="176"/>
        <end position="257"/>
    </location>
</feature>
<keyword evidence="4" id="KW-1185">Reference proteome</keyword>
<sequence>MSAFLSRNERKPSDYPSLAFHLIRLGQLLSALIVSVVLIFFVHQLHLEHYYIPWTFLLLLTVSLLTLCFLFTTGTLRFFGSLHARPNFWANSVLTILWILGLSLLTWNLTGSGTLGHRCVKAIWYNEDGITVCRLYKALTAFTVTGTFATILALLLDVRGERQSMARGKYRHMLDTKGPTNLRSSSPFDGQSEGGKIPAINVRAPSSDAQRPYKVQRPIEARNFGYAQPEEQTSYGGGGGGDGDGDLGYESGREHAW</sequence>
<feature type="transmembrane region" description="Helical" evidence="2">
    <location>
        <begin position="54"/>
        <end position="76"/>
    </location>
</feature>
<accession>A0ABR4BMB7</accession>
<evidence type="ECO:0000313" key="4">
    <source>
        <dbReference type="Proteomes" id="UP001590951"/>
    </source>
</evidence>
<evidence type="ECO:0000256" key="2">
    <source>
        <dbReference type="SAM" id="Phobius"/>
    </source>
</evidence>
<dbReference type="Proteomes" id="UP001590951">
    <property type="component" value="Unassembled WGS sequence"/>
</dbReference>
<feature type="transmembrane region" description="Helical" evidence="2">
    <location>
        <begin position="21"/>
        <end position="42"/>
    </location>
</feature>
<keyword evidence="2" id="KW-0812">Transmembrane</keyword>
<reference evidence="3 4" key="1">
    <citation type="submission" date="2024-09" db="EMBL/GenBank/DDBJ databases">
        <title>Rethinking Asexuality: The Enigmatic Case of Functional Sexual Genes in Lepraria (Stereocaulaceae).</title>
        <authorList>
            <person name="Doellman M."/>
            <person name="Sun Y."/>
            <person name="Barcenas-Pena A."/>
            <person name="Lumbsch H.T."/>
            <person name="Grewe F."/>
        </authorList>
    </citation>
    <scope>NUCLEOTIDE SEQUENCE [LARGE SCALE GENOMIC DNA]</scope>
    <source>
        <strain evidence="3 4">Grewe 0041</strain>
    </source>
</reference>
<feature type="transmembrane region" description="Helical" evidence="2">
    <location>
        <begin position="88"/>
        <end position="107"/>
    </location>
</feature>
<evidence type="ECO:0008006" key="5">
    <source>
        <dbReference type="Google" id="ProtNLM"/>
    </source>
</evidence>
<evidence type="ECO:0000313" key="3">
    <source>
        <dbReference type="EMBL" id="KAL2058944.1"/>
    </source>
</evidence>
<proteinExistence type="predicted"/>
<feature type="transmembrane region" description="Helical" evidence="2">
    <location>
        <begin position="135"/>
        <end position="156"/>
    </location>
</feature>
<protein>
    <recommendedName>
        <fullName evidence="5">MARVEL domain-containing protein</fullName>
    </recommendedName>
</protein>
<keyword evidence="2" id="KW-0472">Membrane</keyword>
<dbReference type="EMBL" id="JBHFEH010000001">
    <property type="protein sequence ID" value="KAL2058944.1"/>
    <property type="molecule type" value="Genomic_DNA"/>
</dbReference>